<dbReference type="SMART" id="SM00346">
    <property type="entry name" value="HTH_ICLR"/>
    <property type="match status" value="1"/>
</dbReference>
<evidence type="ECO:0000313" key="5">
    <source>
        <dbReference type="Proteomes" id="UP000262257"/>
    </source>
</evidence>
<dbReference type="Pfam" id="PF09339">
    <property type="entry name" value="HTH_IclR"/>
    <property type="match status" value="1"/>
</dbReference>
<dbReference type="EMBL" id="DPXL01000122">
    <property type="protein sequence ID" value="HCM31783.1"/>
    <property type="molecule type" value="Genomic_DNA"/>
</dbReference>
<dbReference type="PROSITE" id="PS51077">
    <property type="entry name" value="HTH_ICLR"/>
    <property type="match status" value="1"/>
</dbReference>
<dbReference type="InterPro" id="IPR036390">
    <property type="entry name" value="WH_DNA-bd_sf"/>
</dbReference>
<feature type="domain" description="HTH iclR-type" evidence="3">
    <location>
        <begin position="4"/>
        <end position="61"/>
    </location>
</feature>
<reference evidence="4 5" key="1">
    <citation type="journal article" date="2018" name="Nat. Biotechnol.">
        <title>A standardized bacterial taxonomy based on genome phylogeny substantially revises the tree of life.</title>
        <authorList>
            <person name="Parks D.H."/>
            <person name="Chuvochina M."/>
            <person name="Waite D.W."/>
            <person name="Rinke C."/>
            <person name="Skarshewski A."/>
            <person name="Chaumeil P.A."/>
            <person name="Hugenholtz P."/>
        </authorList>
    </citation>
    <scope>NUCLEOTIDE SEQUENCE [LARGE SCALE GENOMIC DNA]</scope>
    <source>
        <strain evidence="4">UBA10045</strain>
    </source>
</reference>
<name>A0A3D3G173_ACIRA</name>
<dbReference type="InterPro" id="IPR029016">
    <property type="entry name" value="GAF-like_dom_sf"/>
</dbReference>
<dbReference type="GO" id="GO:0045892">
    <property type="term" value="P:negative regulation of DNA-templated transcription"/>
    <property type="evidence" value="ECO:0007669"/>
    <property type="project" value="TreeGrafter"/>
</dbReference>
<dbReference type="InterPro" id="IPR005471">
    <property type="entry name" value="Tscrpt_reg_IclR_N"/>
</dbReference>
<comment type="caution">
    <text evidence="4">The sequence shown here is derived from an EMBL/GenBank/DDBJ whole genome shotgun (WGS) entry which is preliminary data.</text>
</comment>
<dbReference type="RefSeq" id="WP_284908419.1">
    <property type="nucleotide sequence ID" value="NZ_JASPBZ010000004.1"/>
</dbReference>
<sequence>METLQTLERGIHALELIARHQGQLTVAQLAELLEINRTIAYRITRTLTHLGYIKTNENLGLELSSKIQDLYHCYEMTIPSNSQQILNSLSNRTQASASLVIAEGSDCVVVKTASTGSSYLRINYQLGSRHPIGTAAAGIAIATTYPPQPEEKEEIKLARQLGYGYSEGRLQSGAVGLFMPIPERHMAIGIVSIGEVNKEAVLEALNDAVRALN</sequence>
<evidence type="ECO:0000256" key="1">
    <source>
        <dbReference type="ARBA" id="ARBA00023015"/>
    </source>
</evidence>
<accession>A0A3D3G173</accession>
<proteinExistence type="predicted"/>
<dbReference type="PANTHER" id="PTHR30136">
    <property type="entry name" value="HELIX-TURN-HELIX TRANSCRIPTIONAL REGULATOR, ICLR FAMILY"/>
    <property type="match status" value="1"/>
</dbReference>
<dbReference type="Gene3D" id="3.30.450.40">
    <property type="match status" value="1"/>
</dbReference>
<dbReference type="Proteomes" id="UP000262257">
    <property type="component" value="Unassembled WGS sequence"/>
</dbReference>
<gene>
    <name evidence="4" type="ORF">DIC32_09910</name>
</gene>
<dbReference type="AlphaFoldDB" id="A0A3D3G173"/>
<dbReference type="GO" id="GO:0003677">
    <property type="term" value="F:DNA binding"/>
    <property type="evidence" value="ECO:0007669"/>
    <property type="project" value="InterPro"/>
</dbReference>
<protein>
    <submittedName>
        <fullName evidence="4">IclR family transcriptional regulator</fullName>
    </submittedName>
</protein>
<dbReference type="GO" id="GO:0003700">
    <property type="term" value="F:DNA-binding transcription factor activity"/>
    <property type="evidence" value="ECO:0007669"/>
    <property type="project" value="TreeGrafter"/>
</dbReference>
<dbReference type="InterPro" id="IPR050707">
    <property type="entry name" value="HTH_MetabolicPath_Reg"/>
</dbReference>
<dbReference type="PANTHER" id="PTHR30136:SF35">
    <property type="entry name" value="HTH-TYPE TRANSCRIPTIONAL REGULATOR RV1719"/>
    <property type="match status" value="1"/>
</dbReference>
<dbReference type="SUPFAM" id="SSF46785">
    <property type="entry name" value="Winged helix' DNA-binding domain"/>
    <property type="match status" value="1"/>
</dbReference>
<evidence type="ECO:0000259" key="3">
    <source>
        <dbReference type="PROSITE" id="PS51077"/>
    </source>
</evidence>
<keyword evidence="1" id="KW-0805">Transcription regulation</keyword>
<dbReference type="Gene3D" id="1.10.10.10">
    <property type="entry name" value="Winged helix-like DNA-binding domain superfamily/Winged helix DNA-binding domain"/>
    <property type="match status" value="1"/>
</dbReference>
<organism evidence="4 5">
    <name type="scientific">Acinetobacter radioresistens</name>
    <dbReference type="NCBI Taxonomy" id="40216"/>
    <lineage>
        <taxon>Bacteria</taxon>
        <taxon>Pseudomonadati</taxon>
        <taxon>Pseudomonadota</taxon>
        <taxon>Gammaproteobacteria</taxon>
        <taxon>Moraxellales</taxon>
        <taxon>Moraxellaceae</taxon>
        <taxon>Acinetobacter</taxon>
    </lineage>
</organism>
<evidence type="ECO:0000313" key="4">
    <source>
        <dbReference type="EMBL" id="HCM31783.1"/>
    </source>
</evidence>
<evidence type="ECO:0000256" key="2">
    <source>
        <dbReference type="ARBA" id="ARBA00023163"/>
    </source>
</evidence>
<dbReference type="SUPFAM" id="SSF55781">
    <property type="entry name" value="GAF domain-like"/>
    <property type="match status" value="1"/>
</dbReference>
<keyword evidence="2" id="KW-0804">Transcription</keyword>
<dbReference type="InterPro" id="IPR036388">
    <property type="entry name" value="WH-like_DNA-bd_sf"/>
</dbReference>